<dbReference type="Proteomes" id="UP000030762">
    <property type="component" value="Unassembled WGS sequence"/>
</dbReference>
<sequence length="115" mass="12724">MTQLIASREDVTSLTAYITKSLAASELGWLVYIFDDICMAWTRQYSASYTTKSALMAWFIAVVLSFTSPVSHSATIQRSCENVQMDFEMVCHSGVVAIGHFESTESEIASTSEAY</sequence>
<protein>
    <submittedName>
        <fullName evidence="1">Uncharacterized protein</fullName>
    </submittedName>
</protein>
<name>T0S1Y5_SAPDV</name>
<dbReference type="EMBL" id="JH767147">
    <property type="protein sequence ID" value="EQC36757.1"/>
    <property type="molecule type" value="Genomic_DNA"/>
</dbReference>
<organism evidence="1 2">
    <name type="scientific">Saprolegnia diclina (strain VS20)</name>
    <dbReference type="NCBI Taxonomy" id="1156394"/>
    <lineage>
        <taxon>Eukaryota</taxon>
        <taxon>Sar</taxon>
        <taxon>Stramenopiles</taxon>
        <taxon>Oomycota</taxon>
        <taxon>Saprolegniomycetes</taxon>
        <taxon>Saprolegniales</taxon>
        <taxon>Saprolegniaceae</taxon>
        <taxon>Saprolegnia</taxon>
    </lineage>
</organism>
<dbReference type="RefSeq" id="XP_008610178.1">
    <property type="nucleotide sequence ID" value="XM_008611956.1"/>
</dbReference>
<dbReference type="AlphaFoldDB" id="T0S1Y5"/>
<reference evidence="1 2" key="1">
    <citation type="submission" date="2012-04" db="EMBL/GenBank/DDBJ databases">
        <title>The Genome Sequence of Saprolegnia declina VS20.</title>
        <authorList>
            <consortium name="The Broad Institute Genome Sequencing Platform"/>
            <person name="Russ C."/>
            <person name="Nusbaum C."/>
            <person name="Tyler B."/>
            <person name="van West P."/>
            <person name="Dieguez-Uribeondo J."/>
            <person name="de Bruijn I."/>
            <person name="Tripathy S."/>
            <person name="Jiang R."/>
            <person name="Young S.K."/>
            <person name="Zeng Q."/>
            <person name="Gargeya S."/>
            <person name="Fitzgerald M."/>
            <person name="Haas B."/>
            <person name="Abouelleil A."/>
            <person name="Alvarado L."/>
            <person name="Arachchi H.M."/>
            <person name="Berlin A."/>
            <person name="Chapman S.B."/>
            <person name="Goldberg J."/>
            <person name="Griggs A."/>
            <person name="Gujja S."/>
            <person name="Hansen M."/>
            <person name="Howarth C."/>
            <person name="Imamovic A."/>
            <person name="Larimer J."/>
            <person name="McCowen C."/>
            <person name="Montmayeur A."/>
            <person name="Murphy C."/>
            <person name="Neiman D."/>
            <person name="Pearson M."/>
            <person name="Priest M."/>
            <person name="Roberts A."/>
            <person name="Saif S."/>
            <person name="Shea T."/>
            <person name="Sisk P."/>
            <person name="Sykes S."/>
            <person name="Wortman J."/>
            <person name="Nusbaum C."/>
            <person name="Birren B."/>
        </authorList>
    </citation>
    <scope>NUCLEOTIDE SEQUENCE [LARGE SCALE GENOMIC DNA]</scope>
    <source>
        <strain evidence="1 2">VS20</strain>
    </source>
</reference>
<evidence type="ECO:0000313" key="1">
    <source>
        <dbReference type="EMBL" id="EQC36757.1"/>
    </source>
</evidence>
<dbReference type="InParanoid" id="T0S1Y5"/>
<accession>T0S1Y5</accession>
<dbReference type="OrthoDB" id="70999at2759"/>
<evidence type="ECO:0000313" key="2">
    <source>
        <dbReference type="Proteomes" id="UP000030762"/>
    </source>
</evidence>
<dbReference type="VEuPathDB" id="FungiDB:SDRG_06192"/>
<keyword evidence="2" id="KW-1185">Reference proteome</keyword>
<gene>
    <name evidence="1" type="ORF">SDRG_06192</name>
</gene>
<proteinExistence type="predicted"/>
<dbReference type="GeneID" id="19946919"/>